<feature type="region of interest" description="Disordered" evidence="9">
    <location>
        <begin position="765"/>
        <end position="854"/>
    </location>
</feature>
<dbReference type="SMART" id="SM00614">
    <property type="entry name" value="ZnF_BED"/>
    <property type="match status" value="1"/>
</dbReference>
<dbReference type="InterPro" id="IPR003656">
    <property type="entry name" value="Znf_BED"/>
</dbReference>
<evidence type="ECO:0000256" key="1">
    <source>
        <dbReference type="ARBA" id="ARBA00004123"/>
    </source>
</evidence>
<dbReference type="GO" id="GO:0005634">
    <property type="term" value="C:nucleus"/>
    <property type="evidence" value="ECO:0007669"/>
    <property type="project" value="UniProtKB-SubCell"/>
</dbReference>
<dbReference type="PANTHER" id="PTHR46481:SF10">
    <property type="entry name" value="ZINC FINGER BED DOMAIN-CONTAINING PROTEIN 39"/>
    <property type="match status" value="1"/>
</dbReference>
<reference evidence="11" key="1">
    <citation type="journal article" date="2023" name="IMA Fungus">
        <title>Comparative genomic study of the Penicillium genus elucidates a diverse pangenome and 15 lateral gene transfer events.</title>
        <authorList>
            <person name="Petersen C."/>
            <person name="Sorensen T."/>
            <person name="Nielsen M.R."/>
            <person name="Sondergaard T.E."/>
            <person name="Sorensen J.L."/>
            <person name="Fitzpatrick D.A."/>
            <person name="Frisvad J.C."/>
            <person name="Nielsen K.L."/>
        </authorList>
    </citation>
    <scope>NUCLEOTIDE SEQUENCE</scope>
    <source>
        <strain evidence="11">IBT 17514</strain>
    </source>
</reference>
<keyword evidence="4" id="KW-0862">Zinc</keyword>
<keyword evidence="7" id="KW-0539">Nucleus</keyword>
<gene>
    <name evidence="11" type="ORF">N7493_000040</name>
</gene>
<name>A0AAD6HVJ6_9EURO</name>
<dbReference type="SUPFAM" id="SSF53098">
    <property type="entry name" value="Ribonuclease H-like"/>
    <property type="match status" value="1"/>
</dbReference>
<sequence length="854" mass="97955">MSQSQYSTYQSSLGYNGEELEATILPFFLTTYNYPSFFQPPTTHLATLLSNYLYSQTILSSFDDHTFLQPDISPPPLPFTRVGPDRRKSYFLYDMAMHTEWVEWWLQTDYGRQSKIHWEAARQAPIWENFDQVAQIIDGAPKVMCKRCNRVLEHASSTCQNGYQGTSSMAKHLKTIVCKNSTRHREKITGFLRNKEDGLPALPTPATFTQLGWEEEILQFLTINRLPFHLIEHPTFHSLVHKAYSSPLPPTVPSANTIRRRLRGLGTDRQSSVLSLLPPSAKISIALDCWTSPFSQAFMAITGYFIDADWTYREVLLGFKPLSGPHSGLNLSSVLLNILQEHKIADRILGITTDTASNNKTMVDVIQQALPENVKTTRIPCLVNVIQLSLNQLLDRLKAAPLNETTQTKWTEKQATLAKDNAKGQKCEVSTTLNKLRYLAIYIHASPQRRDTFISLQTEEPKVIPIQDVRTRWNSTFLMLRRAKRLRAFFQPFCLEYGCEEMLLTPEEWRQIDYLLYLTEPFFEYTTELSKTQDVTIHLVFKLYNALFLHLEKSIEQLRQKQVPWKRHMLQCLEASRLKLDEYYAQTDSIPGHIFAVGTMLAPDNRFQFFQSDDWDKSWRLKYRSAFQTALSPYQEHLGHLSTTTSGTGTSLPTSKLSSKLNNMLRKNKPKAAGDEMTQYLDGESTKDVSLQSLPLHRIFFSIPATGAGVERLFNTARDICHYRRGRIKSETIEELMLFLCASRFDLEGQQRKELQQFFSSDEIEAEREQSGERLDVLDGDGTSDSEEQGNNEEQGTRLQGLVEVSEGEGAEEEAEEDTEAEGQEVLQLPEMTTQLRTSGRKRKSREDDECEHY</sequence>
<dbReference type="Proteomes" id="UP001215712">
    <property type="component" value="Unassembled WGS sequence"/>
</dbReference>
<dbReference type="InterPro" id="IPR052035">
    <property type="entry name" value="ZnF_BED_domain_contain"/>
</dbReference>
<dbReference type="GO" id="GO:0008270">
    <property type="term" value="F:zinc ion binding"/>
    <property type="evidence" value="ECO:0007669"/>
    <property type="project" value="UniProtKB-KW"/>
</dbReference>
<proteinExistence type="predicted"/>
<reference evidence="11" key="2">
    <citation type="submission" date="2023-01" db="EMBL/GenBank/DDBJ databases">
        <authorList>
            <person name="Petersen C."/>
        </authorList>
    </citation>
    <scope>NUCLEOTIDE SEQUENCE</scope>
    <source>
        <strain evidence="11">IBT 17514</strain>
    </source>
</reference>
<evidence type="ECO:0000256" key="3">
    <source>
        <dbReference type="ARBA" id="ARBA00022771"/>
    </source>
</evidence>
<evidence type="ECO:0000256" key="9">
    <source>
        <dbReference type="SAM" id="MobiDB-lite"/>
    </source>
</evidence>
<dbReference type="PANTHER" id="PTHR46481">
    <property type="entry name" value="ZINC FINGER BED DOMAIN-CONTAINING PROTEIN 4"/>
    <property type="match status" value="1"/>
</dbReference>
<keyword evidence="2" id="KW-0479">Metal-binding</keyword>
<comment type="caution">
    <text evidence="11">The sequence shown here is derived from an EMBL/GenBank/DDBJ whole genome shotgun (WGS) entry which is preliminary data.</text>
</comment>
<accession>A0AAD6HVJ6</accession>
<comment type="subcellular location">
    <subcellularLocation>
        <location evidence="1">Nucleus</location>
    </subcellularLocation>
</comment>
<dbReference type="AlphaFoldDB" id="A0AAD6HVJ6"/>
<dbReference type="InterPro" id="IPR012337">
    <property type="entry name" value="RNaseH-like_sf"/>
</dbReference>
<evidence type="ECO:0000313" key="11">
    <source>
        <dbReference type="EMBL" id="KAJ5740168.1"/>
    </source>
</evidence>
<evidence type="ECO:0000256" key="6">
    <source>
        <dbReference type="ARBA" id="ARBA00023163"/>
    </source>
</evidence>
<evidence type="ECO:0000256" key="5">
    <source>
        <dbReference type="ARBA" id="ARBA00023015"/>
    </source>
</evidence>
<feature type="compositionally biased region" description="Acidic residues" evidence="9">
    <location>
        <begin position="806"/>
        <end position="823"/>
    </location>
</feature>
<evidence type="ECO:0000256" key="7">
    <source>
        <dbReference type="ARBA" id="ARBA00023242"/>
    </source>
</evidence>
<evidence type="ECO:0000256" key="8">
    <source>
        <dbReference type="PROSITE-ProRule" id="PRU00027"/>
    </source>
</evidence>
<evidence type="ECO:0000259" key="10">
    <source>
        <dbReference type="PROSITE" id="PS50808"/>
    </source>
</evidence>
<dbReference type="EMBL" id="JAQJAN010000001">
    <property type="protein sequence ID" value="KAJ5740168.1"/>
    <property type="molecule type" value="Genomic_DNA"/>
</dbReference>
<keyword evidence="12" id="KW-1185">Reference proteome</keyword>
<feature type="domain" description="BED-type" evidence="10">
    <location>
        <begin position="121"/>
        <end position="191"/>
    </location>
</feature>
<evidence type="ECO:0000313" key="12">
    <source>
        <dbReference type="Proteomes" id="UP001215712"/>
    </source>
</evidence>
<keyword evidence="6" id="KW-0804">Transcription</keyword>
<keyword evidence="5" id="KW-0805">Transcription regulation</keyword>
<protein>
    <recommendedName>
        <fullName evidence="10">BED-type domain-containing protein</fullName>
    </recommendedName>
</protein>
<feature type="compositionally biased region" description="Basic and acidic residues" evidence="9">
    <location>
        <begin position="767"/>
        <end position="777"/>
    </location>
</feature>
<dbReference type="PROSITE" id="PS50808">
    <property type="entry name" value="ZF_BED"/>
    <property type="match status" value="1"/>
</dbReference>
<feature type="compositionally biased region" description="Acidic residues" evidence="9">
    <location>
        <begin position="778"/>
        <end position="791"/>
    </location>
</feature>
<keyword evidence="3 8" id="KW-0863">Zinc-finger</keyword>
<evidence type="ECO:0000256" key="4">
    <source>
        <dbReference type="ARBA" id="ARBA00022833"/>
    </source>
</evidence>
<evidence type="ECO:0000256" key="2">
    <source>
        <dbReference type="ARBA" id="ARBA00022723"/>
    </source>
</evidence>
<dbReference type="GO" id="GO:0003677">
    <property type="term" value="F:DNA binding"/>
    <property type="evidence" value="ECO:0007669"/>
    <property type="project" value="InterPro"/>
</dbReference>
<organism evidence="11 12">
    <name type="scientific">Penicillium malachiteum</name>
    <dbReference type="NCBI Taxonomy" id="1324776"/>
    <lineage>
        <taxon>Eukaryota</taxon>
        <taxon>Fungi</taxon>
        <taxon>Dikarya</taxon>
        <taxon>Ascomycota</taxon>
        <taxon>Pezizomycotina</taxon>
        <taxon>Eurotiomycetes</taxon>
        <taxon>Eurotiomycetidae</taxon>
        <taxon>Eurotiales</taxon>
        <taxon>Aspergillaceae</taxon>
        <taxon>Penicillium</taxon>
    </lineage>
</organism>